<gene>
    <name evidence="1" type="ORF">HPB47_008783</name>
</gene>
<comment type="caution">
    <text evidence="1">The sequence shown here is derived from an EMBL/GenBank/DDBJ whole genome shotgun (WGS) entry which is preliminary data.</text>
</comment>
<reference evidence="1 2" key="1">
    <citation type="journal article" date="2020" name="Cell">
        <title>Large-Scale Comparative Analyses of Tick Genomes Elucidate Their Genetic Diversity and Vector Capacities.</title>
        <authorList>
            <consortium name="Tick Genome and Microbiome Consortium (TIGMIC)"/>
            <person name="Jia N."/>
            <person name="Wang J."/>
            <person name="Shi W."/>
            <person name="Du L."/>
            <person name="Sun Y."/>
            <person name="Zhan W."/>
            <person name="Jiang J.F."/>
            <person name="Wang Q."/>
            <person name="Zhang B."/>
            <person name="Ji P."/>
            <person name="Bell-Sakyi L."/>
            <person name="Cui X.M."/>
            <person name="Yuan T.T."/>
            <person name="Jiang B.G."/>
            <person name="Yang W.F."/>
            <person name="Lam T.T."/>
            <person name="Chang Q.C."/>
            <person name="Ding S.J."/>
            <person name="Wang X.J."/>
            <person name="Zhu J.G."/>
            <person name="Ruan X.D."/>
            <person name="Zhao L."/>
            <person name="Wei J.T."/>
            <person name="Ye R.Z."/>
            <person name="Que T.C."/>
            <person name="Du C.H."/>
            <person name="Zhou Y.H."/>
            <person name="Cheng J.X."/>
            <person name="Dai P.F."/>
            <person name="Guo W.B."/>
            <person name="Han X.H."/>
            <person name="Huang E.J."/>
            <person name="Li L.F."/>
            <person name="Wei W."/>
            <person name="Gao Y.C."/>
            <person name="Liu J.Z."/>
            <person name="Shao H.Z."/>
            <person name="Wang X."/>
            <person name="Wang C.C."/>
            <person name="Yang T.C."/>
            <person name="Huo Q.B."/>
            <person name="Li W."/>
            <person name="Chen H.Y."/>
            <person name="Chen S.E."/>
            <person name="Zhou L.G."/>
            <person name="Ni X.B."/>
            <person name="Tian J.H."/>
            <person name="Sheng Y."/>
            <person name="Liu T."/>
            <person name="Pan Y.S."/>
            <person name="Xia L.Y."/>
            <person name="Li J."/>
            <person name="Zhao F."/>
            <person name="Cao W.C."/>
        </authorList>
    </citation>
    <scope>NUCLEOTIDE SEQUENCE [LARGE SCALE GENOMIC DNA]</scope>
    <source>
        <strain evidence="1">Iper-2018</strain>
    </source>
</reference>
<sequence>MAASGSELPAKEAECSDPQPVSQTSGKGDQRNPHIPPSLKCVRRQQLTHQAEEKKSSISKHLTVAATALQSITGTVLTPLDPGVAFVELLAALLSICCMLLLGFADDVLDLKWRDKLLLPTLASLPLLVVYYVTFNNTTIIVPKPARFLLGNDLWLGESQTCWKCRERAAVSVFCTNAINILAGINGLEAGQSAVIAASIIVFNLVELFGDCWKNHLFSLYLMPPFLSTTLALLRYNWYPSSVFVGDTFCYFAGMTFAVVGILGHFSKTMILFFIPQVFNFLYSVPQLFHFVPCPRHRLPRYNAGEDKMEVSTVRFRLSSLGPLGLLIVRLYRCLGLVSYAEVPGPHKDEVECSNFTLINFVLVLTGRLHERRLTTILLLIQMDSGLAALERQVARLDFIERRSCQGSAMIWAGTTRDKEEDDSHG</sequence>
<protein>
    <submittedName>
        <fullName evidence="1">Uncharacterized protein</fullName>
    </submittedName>
</protein>
<organism evidence="1 2">
    <name type="scientific">Ixodes persulcatus</name>
    <name type="common">Taiga tick</name>
    <dbReference type="NCBI Taxonomy" id="34615"/>
    <lineage>
        <taxon>Eukaryota</taxon>
        <taxon>Metazoa</taxon>
        <taxon>Ecdysozoa</taxon>
        <taxon>Arthropoda</taxon>
        <taxon>Chelicerata</taxon>
        <taxon>Arachnida</taxon>
        <taxon>Acari</taxon>
        <taxon>Parasitiformes</taxon>
        <taxon>Ixodida</taxon>
        <taxon>Ixodoidea</taxon>
        <taxon>Ixodidae</taxon>
        <taxon>Ixodinae</taxon>
        <taxon>Ixodes</taxon>
    </lineage>
</organism>
<evidence type="ECO:0000313" key="2">
    <source>
        <dbReference type="Proteomes" id="UP000805193"/>
    </source>
</evidence>
<evidence type="ECO:0000313" key="1">
    <source>
        <dbReference type="EMBL" id="KAG0414063.1"/>
    </source>
</evidence>
<dbReference type="EMBL" id="JABSTQ010011207">
    <property type="protein sequence ID" value="KAG0414063.1"/>
    <property type="molecule type" value="Genomic_DNA"/>
</dbReference>
<proteinExistence type="predicted"/>
<accession>A0AC60P3W4</accession>
<dbReference type="Proteomes" id="UP000805193">
    <property type="component" value="Unassembled WGS sequence"/>
</dbReference>
<name>A0AC60P3W4_IXOPE</name>
<keyword evidence="2" id="KW-1185">Reference proteome</keyword>